<dbReference type="RefSeq" id="WP_281928173.1">
    <property type="nucleotide sequence ID" value="NZ_AP027142.1"/>
</dbReference>
<accession>A0ABM8EA84</accession>
<dbReference type="EMBL" id="AP027142">
    <property type="protein sequence ID" value="BDV34898.1"/>
    <property type="molecule type" value="Genomic_DNA"/>
</dbReference>
<dbReference type="PROSITE" id="PS51318">
    <property type="entry name" value="TAT"/>
    <property type="match status" value="1"/>
</dbReference>
<gene>
    <name evidence="2" type="ORF">SS37A_24270</name>
</gene>
<reference evidence="2 3" key="1">
    <citation type="journal article" date="2023" name="Int. J. Syst. Evol. Microbiol.">
        <title>Methylocystis iwaonis sp. nov., a type II methane-oxidizing bacterium from surface soil of a rice paddy field in Japan, and emended description of the genus Methylocystis (ex Whittenbury et al. 1970) Bowman et al. 1993.</title>
        <authorList>
            <person name="Kaise H."/>
            <person name="Sawadogo J.B."/>
            <person name="Alam M.S."/>
            <person name="Ueno C."/>
            <person name="Dianou D."/>
            <person name="Shinjo R."/>
            <person name="Asakawa S."/>
        </authorList>
    </citation>
    <scope>NUCLEOTIDE SEQUENCE [LARGE SCALE GENOMIC DNA]</scope>
    <source>
        <strain evidence="2 3">SS37A-Re</strain>
    </source>
</reference>
<dbReference type="InterPro" id="IPR006311">
    <property type="entry name" value="TAT_signal"/>
</dbReference>
<evidence type="ECO:0000313" key="3">
    <source>
        <dbReference type="Proteomes" id="UP001317629"/>
    </source>
</evidence>
<dbReference type="Proteomes" id="UP001317629">
    <property type="component" value="Chromosome"/>
</dbReference>
<proteinExistence type="predicted"/>
<feature type="signal peptide" evidence="1">
    <location>
        <begin position="1"/>
        <end position="23"/>
    </location>
</feature>
<organism evidence="2 3">
    <name type="scientific">Methylocystis iwaonis</name>
    <dbReference type="NCBI Taxonomy" id="2885079"/>
    <lineage>
        <taxon>Bacteria</taxon>
        <taxon>Pseudomonadati</taxon>
        <taxon>Pseudomonadota</taxon>
        <taxon>Alphaproteobacteria</taxon>
        <taxon>Hyphomicrobiales</taxon>
        <taxon>Methylocystaceae</taxon>
        <taxon>Methylocystis</taxon>
    </lineage>
</organism>
<keyword evidence="1" id="KW-0732">Signal</keyword>
<sequence length="43" mass="4367">MLNSAMLRRLFIALAALSITAFAAGDILAPAAAAVFPSCTGEE</sequence>
<evidence type="ECO:0000313" key="2">
    <source>
        <dbReference type="EMBL" id="BDV34898.1"/>
    </source>
</evidence>
<feature type="chain" id="PRO_5045429523" evidence="1">
    <location>
        <begin position="24"/>
        <end position="43"/>
    </location>
</feature>
<keyword evidence="3" id="KW-1185">Reference proteome</keyword>
<name>A0ABM8EA84_9HYPH</name>
<protein>
    <submittedName>
        <fullName evidence="2">Uncharacterized protein</fullName>
    </submittedName>
</protein>
<evidence type="ECO:0000256" key="1">
    <source>
        <dbReference type="SAM" id="SignalP"/>
    </source>
</evidence>